<dbReference type="InterPro" id="IPR046364">
    <property type="entry name" value="Exo70_C"/>
</dbReference>
<sequence length="464" mass="52159">MSSEKSPSSAENSFSEDISAAMALDEFKNLMNTPTKFIETDCLLDVNSWINSANSSRNTLSSRTGGIEFGIDTEDHSKKFGPQKSFSFNHWVSGESNRSSTSIREIDLIPMVDAGYIMECEQVYTEKRKLAIESNFNHLKVENLSIVQNLEWDAVYDKIKKWILAANICFRILFPSEKKLCEQIFKGFKGTGCAASEACFYTVTGFSVQLLDFADAVSIGECLPHKLFKILDLYDSLSKLIPGIPIRASEILARLADAARGILIAFEKHVIEEPSQDPVLVLIPDCNEILVELIVSEPVMELEPSHPIISELELLDIKNISPISLHLVWIISNLLHNLDGKSQNYRDPAMSALFLTNNRNYIVSEVKKGSLELQEMIGDDYIKKLSGKVTQSATGYIRQTLGRILSCLRNEGLVSKKNQKILRERFTSFNSPQLREDLRIALSEKLIPAYRSFLGRFRGEIENG</sequence>
<dbReference type="PANTHER" id="PTHR12542">
    <property type="entry name" value="EXOCYST COMPLEX PROTEIN EXO70"/>
    <property type="match status" value="1"/>
</dbReference>
<comment type="similarity">
    <text evidence="1 3">Belongs to the EXO70 family.</text>
</comment>
<accession>A0AAD4XL87</accession>
<evidence type="ECO:0000313" key="5">
    <source>
        <dbReference type="EMBL" id="KAI3920762.1"/>
    </source>
</evidence>
<dbReference type="GO" id="GO:0000145">
    <property type="term" value="C:exocyst"/>
    <property type="evidence" value="ECO:0007669"/>
    <property type="project" value="InterPro"/>
</dbReference>
<dbReference type="GO" id="GO:0006887">
    <property type="term" value="P:exocytosis"/>
    <property type="evidence" value="ECO:0007669"/>
    <property type="project" value="UniProtKB-KW"/>
</dbReference>
<evidence type="ECO:0000256" key="1">
    <source>
        <dbReference type="ARBA" id="ARBA00006756"/>
    </source>
</evidence>
<protein>
    <recommendedName>
        <fullName evidence="3">Exocyst subunit Exo70 family protein</fullName>
    </recommendedName>
</protein>
<dbReference type="PANTHER" id="PTHR12542:SF7">
    <property type="entry name" value="EXOCYST SUBUNIT EXO70 FAMILY PROTEIN"/>
    <property type="match status" value="1"/>
</dbReference>
<feature type="domain" description="Exocyst complex subunit Exo70 C-terminal" evidence="4">
    <location>
        <begin position="160"/>
        <end position="462"/>
    </location>
</feature>
<keyword evidence="3" id="KW-0653">Protein transport</keyword>
<dbReference type="GO" id="GO:0005546">
    <property type="term" value="F:phosphatidylinositol-4,5-bisphosphate binding"/>
    <property type="evidence" value="ECO:0007669"/>
    <property type="project" value="InterPro"/>
</dbReference>
<proteinExistence type="inferred from homology"/>
<dbReference type="InterPro" id="IPR016159">
    <property type="entry name" value="Cullin_repeat-like_dom_sf"/>
</dbReference>
<dbReference type="Proteomes" id="UP001202328">
    <property type="component" value="Unassembled WGS sequence"/>
</dbReference>
<dbReference type="GO" id="GO:0015031">
    <property type="term" value="P:protein transport"/>
    <property type="evidence" value="ECO:0007669"/>
    <property type="project" value="UniProtKB-KW"/>
</dbReference>
<organism evidence="5 6">
    <name type="scientific">Papaver atlanticum</name>
    <dbReference type="NCBI Taxonomy" id="357466"/>
    <lineage>
        <taxon>Eukaryota</taxon>
        <taxon>Viridiplantae</taxon>
        <taxon>Streptophyta</taxon>
        <taxon>Embryophyta</taxon>
        <taxon>Tracheophyta</taxon>
        <taxon>Spermatophyta</taxon>
        <taxon>Magnoliopsida</taxon>
        <taxon>Ranunculales</taxon>
        <taxon>Papaveraceae</taxon>
        <taxon>Papaveroideae</taxon>
        <taxon>Papaver</taxon>
    </lineage>
</organism>
<evidence type="ECO:0000313" key="6">
    <source>
        <dbReference type="Proteomes" id="UP001202328"/>
    </source>
</evidence>
<dbReference type="EMBL" id="JAJJMB010008785">
    <property type="protein sequence ID" value="KAI3920762.1"/>
    <property type="molecule type" value="Genomic_DNA"/>
</dbReference>
<comment type="function">
    <text evidence="3">Component of the exocyst complex.</text>
</comment>
<evidence type="ECO:0000259" key="4">
    <source>
        <dbReference type="Pfam" id="PF03081"/>
    </source>
</evidence>
<dbReference type="InterPro" id="IPR004140">
    <property type="entry name" value="Exo70"/>
</dbReference>
<keyword evidence="3" id="KW-0268">Exocytosis</keyword>
<dbReference type="Pfam" id="PF03081">
    <property type="entry name" value="Exo70_C"/>
    <property type="match status" value="1"/>
</dbReference>
<dbReference type="AlphaFoldDB" id="A0AAD4XL87"/>
<keyword evidence="6" id="KW-1185">Reference proteome</keyword>
<name>A0AAD4XL87_9MAGN</name>
<dbReference type="SUPFAM" id="SSF74788">
    <property type="entry name" value="Cullin repeat-like"/>
    <property type="match status" value="1"/>
</dbReference>
<evidence type="ECO:0000256" key="3">
    <source>
        <dbReference type="RuleBase" id="RU365026"/>
    </source>
</evidence>
<evidence type="ECO:0000256" key="2">
    <source>
        <dbReference type="ARBA" id="ARBA00022448"/>
    </source>
</evidence>
<reference evidence="5" key="1">
    <citation type="submission" date="2022-04" db="EMBL/GenBank/DDBJ databases">
        <title>A functionally conserved STORR gene fusion in Papaver species that diverged 16.8 million years ago.</title>
        <authorList>
            <person name="Catania T."/>
        </authorList>
    </citation>
    <scope>NUCLEOTIDE SEQUENCE</scope>
    <source>
        <strain evidence="5">S-188037</strain>
    </source>
</reference>
<gene>
    <name evidence="5" type="ORF">MKW98_005588</name>
</gene>
<comment type="caution">
    <text evidence="5">The sequence shown here is derived from an EMBL/GenBank/DDBJ whole genome shotgun (WGS) entry which is preliminary data.</text>
</comment>
<keyword evidence="2 3" id="KW-0813">Transport</keyword>
<dbReference type="Gene3D" id="1.20.1280.170">
    <property type="entry name" value="Exocyst complex component Exo70"/>
    <property type="match status" value="1"/>
</dbReference>